<organism evidence="2 3">
    <name type="scientific">Rattus norvegicus</name>
    <name type="common">Rat</name>
    <dbReference type="NCBI Taxonomy" id="10116"/>
    <lineage>
        <taxon>Eukaryota</taxon>
        <taxon>Metazoa</taxon>
        <taxon>Chordata</taxon>
        <taxon>Craniata</taxon>
        <taxon>Vertebrata</taxon>
        <taxon>Euteleostomi</taxon>
        <taxon>Mammalia</taxon>
        <taxon>Eutheria</taxon>
        <taxon>Euarchontoglires</taxon>
        <taxon>Glires</taxon>
        <taxon>Rodentia</taxon>
        <taxon>Myomorpha</taxon>
        <taxon>Muroidea</taxon>
        <taxon>Muridae</taxon>
        <taxon>Murinae</taxon>
        <taxon>Rattus</taxon>
    </lineage>
</organism>
<feature type="compositionally biased region" description="Low complexity" evidence="1">
    <location>
        <begin position="37"/>
        <end position="52"/>
    </location>
</feature>
<protein>
    <submittedName>
        <fullName evidence="2">RCG46468</fullName>
    </submittedName>
</protein>
<sequence length="85" mass="9491">MVPQPQWDLRFLNEERDSKRNTPRSYSESVARHGLHPAPSSGKGPRGGPSCSARCGWRPLGEGRQGSLTPSFLHQPQMMKPCETF</sequence>
<dbReference type="AlphaFoldDB" id="A6ICH9"/>
<dbReference type="EMBL" id="CH473958">
    <property type="protein sequence ID" value="EDM09668.1"/>
    <property type="molecule type" value="Genomic_DNA"/>
</dbReference>
<name>A6ICH9_RAT</name>
<evidence type="ECO:0000313" key="2">
    <source>
        <dbReference type="EMBL" id="EDM09668.1"/>
    </source>
</evidence>
<reference evidence="2 3" key="1">
    <citation type="submission" date="2005-09" db="EMBL/GenBank/DDBJ databases">
        <authorList>
            <person name="Mural R.J."/>
            <person name="Li P.W."/>
            <person name="Adams M.D."/>
            <person name="Amanatides P.G."/>
            <person name="Baden-Tillson H."/>
            <person name="Barnstead M."/>
            <person name="Chin S.H."/>
            <person name="Dew I."/>
            <person name="Evans C.A."/>
            <person name="Ferriera S."/>
            <person name="Flanigan M."/>
            <person name="Fosler C."/>
            <person name="Glodek A."/>
            <person name="Gu Z."/>
            <person name="Holt R.A."/>
            <person name="Jennings D."/>
            <person name="Kraft C.L."/>
            <person name="Lu F."/>
            <person name="Nguyen T."/>
            <person name="Nusskern D.R."/>
            <person name="Pfannkoch C.M."/>
            <person name="Sitter C."/>
            <person name="Sutton G.G."/>
            <person name="Venter J.C."/>
            <person name="Wang Z."/>
            <person name="Woodage T."/>
            <person name="Zheng X.H."/>
            <person name="Zhong F."/>
        </authorList>
    </citation>
    <scope>NUCLEOTIDE SEQUENCE [LARGE SCALE GENOMIC DNA]</scope>
    <source>
        <strain>BN</strain>
        <strain evidence="3">Sprague-Dawley</strain>
    </source>
</reference>
<accession>A6ICH9</accession>
<evidence type="ECO:0000256" key="1">
    <source>
        <dbReference type="SAM" id="MobiDB-lite"/>
    </source>
</evidence>
<evidence type="ECO:0000313" key="3">
    <source>
        <dbReference type="Proteomes" id="UP000234681"/>
    </source>
</evidence>
<feature type="compositionally biased region" description="Basic and acidic residues" evidence="1">
    <location>
        <begin position="11"/>
        <end position="20"/>
    </location>
</feature>
<gene>
    <name evidence="2" type="ORF">rCG_46468</name>
</gene>
<dbReference type="Proteomes" id="UP000234681">
    <property type="component" value="Chromosome 13"/>
</dbReference>
<proteinExistence type="predicted"/>
<feature type="region of interest" description="Disordered" evidence="1">
    <location>
        <begin position="1"/>
        <end position="85"/>
    </location>
</feature>